<feature type="domain" description="Glycosyltransferase 2-like" evidence="1">
    <location>
        <begin position="4"/>
        <end position="128"/>
    </location>
</feature>
<keyword evidence="3" id="KW-0808">Transferase</keyword>
<dbReference type="PANTHER" id="PTHR43685:SF2">
    <property type="entry name" value="GLYCOSYLTRANSFERASE 2-LIKE DOMAIN-CONTAINING PROTEIN"/>
    <property type="match status" value="1"/>
</dbReference>
<dbReference type="PANTHER" id="PTHR43685">
    <property type="entry name" value="GLYCOSYLTRANSFERASE"/>
    <property type="match status" value="1"/>
</dbReference>
<dbReference type="InterPro" id="IPR029044">
    <property type="entry name" value="Nucleotide-diphossugar_trans"/>
</dbReference>
<keyword evidence="5" id="KW-1185">Reference proteome</keyword>
<reference evidence="2" key="1">
    <citation type="journal article" date="2014" name="Int. J. Syst. Evol. Microbiol.">
        <title>Complete genome of a new Firmicutes species belonging to the dominant human colonic microbiota ('Ruminococcus bicirculans') reveals two chromosomes and a selective capacity to utilize plant glucans.</title>
        <authorList>
            <consortium name="NISC Comparative Sequencing Program"/>
            <person name="Wegmann U."/>
            <person name="Louis P."/>
            <person name="Goesmann A."/>
            <person name="Henrissat B."/>
            <person name="Duncan S.H."/>
            <person name="Flint H.J."/>
        </authorList>
    </citation>
    <scope>NUCLEOTIDE SEQUENCE</scope>
    <source>
        <strain evidence="2">NBRC 103191</strain>
    </source>
</reference>
<dbReference type="InterPro" id="IPR050834">
    <property type="entry name" value="Glycosyltransf_2"/>
</dbReference>
<accession>A0A1G6YXV2</accession>
<dbReference type="AlphaFoldDB" id="A0A1G6YXV2"/>
<evidence type="ECO:0000313" key="5">
    <source>
        <dbReference type="Proteomes" id="UP001156645"/>
    </source>
</evidence>
<evidence type="ECO:0000313" key="4">
    <source>
        <dbReference type="Proteomes" id="UP000198501"/>
    </source>
</evidence>
<dbReference type="EMBL" id="BSOK01000007">
    <property type="protein sequence ID" value="GLR28021.1"/>
    <property type="molecule type" value="Genomic_DNA"/>
</dbReference>
<sequence length="311" mass="35753">MNVSVVIPSYKSEKLISRTIHSVINAGVAPNNIYVIEDGIFDNTRKKIEDISGINHISYSKNKGAPYARNLGLDRVNTSYVMFIDSDDFVSTQLIKGLVDSSNLHNADISFGPWRLDGDSMRKGEIRQPPYLDSEDWIFNWINNECVPTCSVLWRTEKLKKIGGWDERLKKNQDGELAIRGLINTKNISISQEGYSTYWQHNSQLRVSKAPIEDRLFASEVVYEHILNWINSNNNLVEYKKSLGRYCCKVAWIAQSEEYENDSDKWISRAKRLGYENDGYNKKTILLSRVFGFDTAIKIKSELRTLTSYLK</sequence>
<dbReference type="InterPro" id="IPR001173">
    <property type="entry name" value="Glyco_trans_2-like"/>
</dbReference>
<dbReference type="Proteomes" id="UP000198501">
    <property type="component" value="Unassembled WGS sequence"/>
</dbReference>
<evidence type="ECO:0000313" key="2">
    <source>
        <dbReference type="EMBL" id="GLR28021.1"/>
    </source>
</evidence>
<dbReference type="CDD" id="cd00761">
    <property type="entry name" value="Glyco_tranf_GTA_type"/>
    <property type="match status" value="1"/>
</dbReference>
<dbReference type="Pfam" id="PF00535">
    <property type="entry name" value="Glycos_transf_2"/>
    <property type="match status" value="1"/>
</dbReference>
<dbReference type="RefSeq" id="WP_093070636.1">
    <property type="nucleotide sequence ID" value="NZ_BSOK01000007.1"/>
</dbReference>
<dbReference type="EMBL" id="FNAL01000014">
    <property type="protein sequence ID" value="SDD95082.1"/>
    <property type="molecule type" value="Genomic_DNA"/>
</dbReference>
<reference evidence="2" key="4">
    <citation type="submission" date="2023-01" db="EMBL/GenBank/DDBJ databases">
        <title>Draft genome sequence of Psychrobacter pacificensis strain NBRC 103191.</title>
        <authorList>
            <person name="Sun Q."/>
            <person name="Mori K."/>
        </authorList>
    </citation>
    <scope>NUCLEOTIDE SEQUENCE</scope>
    <source>
        <strain evidence="2">NBRC 103191</strain>
    </source>
</reference>
<dbReference type="Proteomes" id="UP001156645">
    <property type="component" value="Unassembled WGS sequence"/>
</dbReference>
<reference evidence="3 4" key="2">
    <citation type="submission" date="2016-10" db="EMBL/GenBank/DDBJ databases">
        <authorList>
            <person name="de Groot N.N."/>
        </authorList>
    </citation>
    <scope>NUCLEOTIDE SEQUENCE [LARGE SCALE GENOMIC DNA]</scope>
    <source>
        <strain evidence="3 4">DSM 23406</strain>
    </source>
</reference>
<gene>
    <name evidence="2" type="ORF">GCM10007915_02590</name>
    <name evidence="3" type="ORF">SAMN05660405_01846</name>
</gene>
<proteinExistence type="predicted"/>
<evidence type="ECO:0000259" key="1">
    <source>
        <dbReference type="Pfam" id="PF00535"/>
    </source>
</evidence>
<dbReference type="Gene3D" id="3.90.550.10">
    <property type="entry name" value="Spore Coat Polysaccharide Biosynthesis Protein SpsA, Chain A"/>
    <property type="match status" value="1"/>
</dbReference>
<protein>
    <submittedName>
        <fullName evidence="2">Glycosyl transferase</fullName>
    </submittedName>
    <submittedName>
        <fullName evidence="3">Glycosyltransferase involved in cell wall bisynthesis</fullName>
    </submittedName>
</protein>
<dbReference type="GO" id="GO:0016740">
    <property type="term" value="F:transferase activity"/>
    <property type="evidence" value="ECO:0007669"/>
    <property type="project" value="UniProtKB-KW"/>
</dbReference>
<dbReference type="SUPFAM" id="SSF53448">
    <property type="entry name" value="Nucleotide-diphospho-sugar transferases"/>
    <property type="match status" value="1"/>
</dbReference>
<reference evidence="5" key="3">
    <citation type="journal article" date="2019" name="Int. J. Syst. Evol. Microbiol.">
        <title>The Global Catalogue of Microorganisms (GCM) 10K type strain sequencing project: providing services to taxonomists for standard genome sequencing and annotation.</title>
        <authorList>
            <consortium name="The Broad Institute Genomics Platform"/>
            <consortium name="The Broad Institute Genome Sequencing Center for Infectious Disease"/>
            <person name="Wu L."/>
            <person name="Ma J."/>
        </authorList>
    </citation>
    <scope>NUCLEOTIDE SEQUENCE [LARGE SCALE GENOMIC DNA]</scope>
    <source>
        <strain evidence="5">NBRC 103191</strain>
    </source>
</reference>
<name>A0A1G6YXV2_9GAMM</name>
<evidence type="ECO:0000313" key="3">
    <source>
        <dbReference type="EMBL" id="SDD95082.1"/>
    </source>
</evidence>
<organism evidence="3 4">
    <name type="scientific">Psychrobacter pacificensis</name>
    <dbReference type="NCBI Taxonomy" id="112002"/>
    <lineage>
        <taxon>Bacteria</taxon>
        <taxon>Pseudomonadati</taxon>
        <taxon>Pseudomonadota</taxon>
        <taxon>Gammaproteobacteria</taxon>
        <taxon>Moraxellales</taxon>
        <taxon>Moraxellaceae</taxon>
        <taxon>Psychrobacter</taxon>
    </lineage>
</organism>